<dbReference type="EMBL" id="BSUJ01000001">
    <property type="protein sequence ID" value="GMA21367.1"/>
    <property type="molecule type" value="Genomic_DNA"/>
</dbReference>
<evidence type="ECO:0000313" key="3">
    <source>
        <dbReference type="EMBL" id="GMA22116.1"/>
    </source>
</evidence>
<proteinExistence type="predicted"/>
<feature type="domain" description="Hemerythrin-like" evidence="1">
    <location>
        <begin position="15"/>
        <end position="125"/>
    </location>
</feature>
<reference evidence="2" key="3">
    <citation type="submission" date="2023-02" db="EMBL/GenBank/DDBJ databases">
        <authorList>
            <person name="Sun Q."/>
            <person name="Mori K."/>
        </authorList>
    </citation>
    <scope>NUCLEOTIDE SEQUENCE</scope>
    <source>
        <strain evidence="2">NBRC 105830</strain>
    </source>
</reference>
<dbReference type="Gene3D" id="1.20.120.520">
    <property type="entry name" value="nmb1532 protein domain like"/>
    <property type="match status" value="1"/>
</dbReference>
<comment type="caution">
    <text evidence="2">The sequence shown here is derived from an EMBL/GenBank/DDBJ whole genome shotgun (WGS) entry which is preliminary data.</text>
</comment>
<reference evidence="4" key="2">
    <citation type="journal article" date="2019" name="Int. J. Syst. Evol. Microbiol.">
        <title>The Global Catalogue of Microorganisms (GCM) 10K type strain sequencing project: providing services to taxonomists for standard genome sequencing and annotation.</title>
        <authorList>
            <consortium name="The Broad Institute Genomics Platform"/>
            <consortium name="The Broad Institute Genome Sequencing Center for Infectious Disease"/>
            <person name="Wu L."/>
            <person name="Ma J."/>
        </authorList>
    </citation>
    <scope>NUCLEOTIDE SEQUENCE [LARGE SCALE GENOMIC DNA]</scope>
    <source>
        <strain evidence="4">NBRC 105830</strain>
    </source>
</reference>
<protein>
    <recommendedName>
        <fullName evidence="1">Hemerythrin-like domain-containing protein</fullName>
    </recommendedName>
</protein>
<name>A0ABQ6HT71_9MICO</name>
<dbReference type="InterPro" id="IPR012312">
    <property type="entry name" value="Hemerythrin-like"/>
</dbReference>
<evidence type="ECO:0000259" key="1">
    <source>
        <dbReference type="Pfam" id="PF01814"/>
    </source>
</evidence>
<evidence type="ECO:0000313" key="4">
    <source>
        <dbReference type="Proteomes" id="UP001157109"/>
    </source>
</evidence>
<dbReference type="CDD" id="cd12108">
    <property type="entry name" value="Hr-like"/>
    <property type="match status" value="1"/>
</dbReference>
<reference evidence="2" key="1">
    <citation type="journal article" date="2014" name="Int. J. Syst. Evol. Microbiol.">
        <title>Complete genome of a new Firmicutes species belonging to the dominant human colonic microbiota ('Ruminococcus bicirculans') reveals two chromosomes and a selective capacity to utilize plant glucans.</title>
        <authorList>
            <consortium name="NISC Comparative Sequencing Program"/>
            <person name="Wegmann U."/>
            <person name="Louis P."/>
            <person name="Goesmann A."/>
            <person name="Henrissat B."/>
            <person name="Duncan S.H."/>
            <person name="Flint H.J."/>
        </authorList>
    </citation>
    <scope>NUCLEOTIDE SEQUENCE</scope>
    <source>
        <strain evidence="2">NBRC 105830</strain>
    </source>
</reference>
<dbReference type="EMBL" id="BSUJ01000005">
    <property type="protein sequence ID" value="GMA22116.1"/>
    <property type="molecule type" value="Genomic_DNA"/>
</dbReference>
<accession>A0ABQ6HT71</accession>
<gene>
    <name evidence="2" type="ORF">GCM10025862_33880</name>
    <name evidence="3" type="ORF">GCM10025862_41390</name>
</gene>
<keyword evidence="4" id="KW-1185">Reference proteome</keyword>
<dbReference type="RefSeq" id="WP_241441620.1">
    <property type="nucleotide sequence ID" value="NZ_BSUJ01000001.1"/>
</dbReference>
<dbReference type="Pfam" id="PF01814">
    <property type="entry name" value="Hemerythrin"/>
    <property type="match status" value="1"/>
</dbReference>
<dbReference type="Proteomes" id="UP001157109">
    <property type="component" value="Unassembled WGS sequence"/>
</dbReference>
<sequence>MCSYCGCRNLTLIGRYSDEHDECVNRLGDARRAVESGDQEAIRAAMVHLDELLRPHTHSEERGLFAVLREDDDFTDHVDSLCSEHRDLDEMLETIRDGDPSGFDAFERRLRVHIEREENGLFPAAAVSLDGEQWERIVALDAAGGAYSNVHDHPGHSH</sequence>
<organism evidence="2 4">
    <name type="scientific">Arsenicicoccus piscis</name>
    <dbReference type="NCBI Taxonomy" id="673954"/>
    <lineage>
        <taxon>Bacteria</taxon>
        <taxon>Bacillati</taxon>
        <taxon>Actinomycetota</taxon>
        <taxon>Actinomycetes</taxon>
        <taxon>Micrococcales</taxon>
        <taxon>Intrasporangiaceae</taxon>
        <taxon>Arsenicicoccus</taxon>
    </lineage>
</organism>
<evidence type="ECO:0000313" key="2">
    <source>
        <dbReference type="EMBL" id="GMA21367.1"/>
    </source>
</evidence>